<dbReference type="Pfam" id="PF00781">
    <property type="entry name" value="DAGK_cat"/>
    <property type="match status" value="1"/>
</dbReference>
<keyword evidence="1" id="KW-0808">Transferase</keyword>
<dbReference type="PANTHER" id="PTHR12358">
    <property type="entry name" value="SPHINGOSINE KINASE"/>
    <property type="match status" value="1"/>
</dbReference>
<dbReference type="OrthoDB" id="3853857at2759"/>
<feature type="compositionally biased region" description="Low complexity" evidence="5">
    <location>
        <begin position="30"/>
        <end position="41"/>
    </location>
</feature>
<dbReference type="Pfam" id="PF19279">
    <property type="entry name" value="YegS_C"/>
    <property type="match status" value="1"/>
</dbReference>
<dbReference type="EMBL" id="LPNN01000004">
    <property type="protein sequence ID" value="OEJ89475.1"/>
    <property type="molecule type" value="Genomic_DNA"/>
</dbReference>
<dbReference type="SMART" id="SM00046">
    <property type="entry name" value="DAGKc"/>
    <property type="match status" value="1"/>
</dbReference>
<dbReference type="SUPFAM" id="SSF111331">
    <property type="entry name" value="NAD kinase/diacylglycerol kinase-like"/>
    <property type="match status" value="1"/>
</dbReference>
<evidence type="ECO:0000313" key="8">
    <source>
        <dbReference type="Proteomes" id="UP000095358"/>
    </source>
</evidence>
<evidence type="ECO:0000256" key="2">
    <source>
        <dbReference type="ARBA" id="ARBA00022741"/>
    </source>
</evidence>
<organism evidence="7 8">
    <name type="scientific">Hanseniaspora uvarum</name>
    <name type="common">Yeast</name>
    <name type="synonym">Kloeckera apiculata</name>
    <dbReference type="NCBI Taxonomy" id="29833"/>
    <lineage>
        <taxon>Eukaryota</taxon>
        <taxon>Fungi</taxon>
        <taxon>Dikarya</taxon>
        <taxon>Ascomycota</taxon>
        <taxon>Saccharomycotina</taxon>
        <taxon>Saccharomycetes</taxon>
        <taxon>Saccharomycodales</taxon>
        <taxon>Saccharomycodaceae</taxon>
        <taxon>Hanseniaspora</taxon>
    </lineage>
</organism>
<dbReference type="GO" id="GO:0001727">
    <property type="term" value="F:lipid kinase activity"/>
    <property type="evidence" value="ECO:0007669"/>
    <property type="project" value="TreeGrafter"/>
</dbReference>
<sequence>MSSISASVSMSKNKEKNADRSYKATGAFPSSSTSSTKSDSYTPADQFVYSPAVSTNNVAETGNPDTSLLPVNTSLLTYGKLSITKVMKMFIKNRLYFNDRGLIVKDLSTMPEFESLKKQHFNKQRGLRDHESNSNFDLEHTYESIGLQQDDDDDYEYDEESQESYDKDDALSVISCMSCLSTNSLTTLDHPEERSKLLYEHDKDISVEDLTASQRLEDALEPDVEAVSRNDLKLKTIELPNNSIIPFRNILNCKVLNWKDYELETTNPDPKDIQEFDFIVEIVFAKNRRIDVIPRSSIIRCSYEEYQNLIKICGYDALESDDTITHQPTLKELVLFKSFPNPVERNKILVIINPNGGKGKAHKIFHSKSKPILLASSKAQIHIKETTYHRESYHFIKNHPNLLKYNIICCASGDGIPHEVLNAIYHRPDRSKIFQEMVISQIPCGSGNALSLSCHGTNNASLATLNILKGRVEQMDLMTCQQKSYQENLDQIDNEEIAQNTRVSFLSQAYGIIAESDINTEYLRFIGPSRFELGVTAQVLRKKRYPCDVMVQFGKENKHEVKQHFLENLKQKTRDQHSGKGIFDEELNANIYTFDGKQEFRELTESDLLPKYHLTDTEEHELPDSSWSLLDSSITKNLNIFYGGKMPYIAPDTKFFPAAIHNDAFIDLVISDSKTSITRMASILLNLDKGYHVIQPEVTHLKVKGYRLIPHVAKTVISVDGEKFPLEPLQCEVLPKVCKMVMMEQGGFKETGFESM</sequence>
<dbReference type="GO" id="GO:0046512">
    <property type="term" value="P:sphingosine biosynthetic process"/>
    <property type="evidence" value="ECO:0007669"/>
    <property type="project" value="TreeGrafter"/>
</dbReference>
<dbReference type="STRING" id="29833.A0A1E5RRE5"/>
<dbReference type="PROSITE" id="PS50146">
    <property type="entry name" value="DAGK"/>
    <property type="match status" value="1"/>
</dbReference>
<accession>A0A1E5RRE5</accession>
<dbReference type="Gene3D" id="3.40.50.10330">
    <property type="entry name" value="Probable inorganic polyphosphate/atp-NAD kinase, domain 1"/>
    <property type="match status" value="1"/>
</dbReference>
<evidence type="ECO:0000313" key="7">
    <source>
        <dbReference type="EMBL" id="OEJ89475.1"/>
    </source>
</evidence>
<dbReference type="GO" id="GO:0016020">
    <property type="term" value="C:membrane"/>
    <property type="evidence" value="ECO:0007669"/>
    <property type="project" value="TreeGrafter"/>
</dbReference>
<keyword evidence="2" id="KW-0547">Nucleotide-binding</keyword>
<feature type="region of interest" description="Disordered" evidence="5">
    <location>
        <begin position="1"/>
        <end position="41"/>
    </location>
</feature>
<comment type="caution">
    <text evidence="7">The sequence shown here is derived from an EMBL/GenBank/DDBJ whole genome shotgun (WGS) entry which is preliminary data.</text>
</comment>
<dbReference type="Proteomes" id="UP000095358">
    <property type="component" value="Unassembled WGS sequence"/>
</dbReference>
<dbReference type="InterPro" id="IPR017438">
    <property type="entry name" value="ATP-NAD_kinase_N"/>
</dbReference>
<gene>
    <name evidence="7" type="ORF">AWRI3580_g2210</name>
</gene>
<evidence type="ECO:0000256" key="3">
    <source>
        <dbReference type="ARBA" id="ARBA00022777"/>
    </source>
</evidence>
<protein>
    <submittedName>
        <fullName evidence="7">Sphingoid long chain base kinase 5</fullName>
    </submittedName>
</protein>
<name>A0A1E5RRE5_HANUV</name>
<evidence type="ECO:0000256" key="1">
    <source>
        <dbReference type="ARBA" id="ARBA00022679"/>
    </source>
</evidence>
<dbReference type="VEuPathDB" id="FungiDB:AWRI3580_g2210"/>
<dbReference type="PANTHER" id="PTHR12358:SF31">
    <property type="entry name" value="ACYLGLYCEROL KINASE, MITOCHONDRIAL"/>
    <property type="match status" value="1"/>
</dbReference>
<feature type="compositionally biased region" description="Low complexity" evidence="5">
    <location>
        <begin position="1"/>
        <end position="11"/>
    </location>
</feature>
<reference evidence="8" key="1">
    <citation type="journal article" date="2016" name="Genome Announc.">
        <title>Genome sequences of three species of Hanseniaspora isolated from spontaneous wine fermentations.</title>
        <authorList>
            <person name="Sternes P.R."/>
            <person name="Lee D."/>
            <person name="Kutyna D.R."/>
            <person name="Borneman A.R."/>
        </authorList>
    </citation>
    <scope>NUCLEOTIDE SEQUENCE [LARGE SCALE GENOMIC DNA]</scope>
    <source>
        <strain evidence="8">AWRI3580</strain>
    </source>
</reference>
<dbReference type="InterPro" id="IPR001206">
    <property type="entry name" value="Diacylglycerol_kinase_cat_dom"/>
</dbReference>
<dbReference type="InterPro" id="IPR045540">
    <property type="entry name" value="YegS/DAGK_C"/>
</dbReference>
<evidence type="ECO:0000256" key="5">
    <source>
        <dbReference type="SAM" id="MobiDB-lite"/>
    </source>
</evidence>
<dbReference type="AlphaFoldDB" id="A0A1E5RRE5"/>
<keyword evidence="3 7" id="KW-0418">Kinase</keyword>
<feature type="domain" description="DAGKc" evidence="6">
    <location>
        <begin position="343"/>
        <end position="484"/>
    </location>
</feature>
<dbReference type="GO" id="GO:0005524">
    <property type="term" value="F:ATP binding"/>
    <property type="evidence" value="ECO:0007669"/>
    <property type="project" value="UniProtKB-KW"/>
</dbReference>
<keyword evidence="8" id="KW-1185">Reference proteome</keyword>
<dbReference type="Gene3D" id="2.60.200.40">
    <property type="match status" value="1"/>
</dbReference>
<dbReference type="InterPro" id="IPR016064">
    <property type="entry name" value="NAD/diacylglycerol_kinase_sf"/>
</dbReference>
<feature type="compositionally biased region" description="Basic and acidic residues" evidence="5">
    <location>
        <begin position="12"/>
        <end position="22"/>
    </location>
</feature>
<proteinExistence type="predicted"/>
<evidence type="ECO:0000259" key="6">
    <source>
        <dbReference type="PROSITE" id="PS50146"/>
    </source>
</evidence>
<dbReference type="InterPro" id="IPR050187">
    <property type="entry name" value="Lipid_Phosphate_FormReg"/>
</dbReference>
<evidence type="ECO:0000256" key="4">
    <source>
        <dbReference type="ARBA" id="ARBA00022840"/>
    </source>
</evidence>
<dbReference type="GO" id="GO:0005737">
    <property type="term" value="C:cytoplasm"/>
    <property type="evidence" value="ECO:0007669"/>
    <property type="project" value="TreeGrafter"/>
</dbReference>
<keyword evidence="4" id="KW-0067">ATP-binding</keyword>